<accession>E9H0M7</accession>
<protein>
    <submittedName>
        <fullName evidence="2">Uncharacterized protein</fullName>
    </submittedName>
</protein>
<evidence type="ECO:0000313" key="1">
    <source>
        <dbReference type="EMBL" id="EFX63400.1"/>
    </source>
</evidence>
<dbReference type="EMBL" id="GL732581">
    <property type="protein sequence ID" value="EFX74675.1"/>
    <property type="molecule type" value="Genomic_DNA"/>
</dbReference>
<keyword evidence="3" id="KW-1185">Reference proteome</keyword>
<gene>
    <name evidence="2" type="ORF">DAPPUDRAFT_108602</name>
    <name evidence="1" type="ORF">DAPPUDRAFT_119253</name>
</gene>
<dbReference type="KEGG" id="dpx:DAPPUDRAFT_119253"/>
<dbReference type="AlphaFoldDB" id="E9H0M7"/>
<dbReference type="Proteomes" id="UP000000305">
    <property type="component" value="Unassembled WGS sequence"/>
</dbReference>
<name>E9H0M7_DAPPU</name>
<dbReference type="HOGENOM" id="CLU_1278795_0_0_1"/>
<dbReference type="KEGG" id="dpx:DAPPUDRAFT_108602"/>
<evidence type="ECO:0000313" key="3">
    <source>
        <dbReference type="Proteomes" id="UP000000305"/>
    </source>
</evidence>
<proteinExistence type="predicted"/>
<evidence type="ECO:0000313" key="2">
    <source>
        <dbReference type="EMBL" id="EFX74675.1"/>
    </source>
</evidence>
<reference evidence="2 3" key="1">
    <citation type="journal article" date="2011" name="Science">
        <title>The ecoresponsive genome of Daphnia pulex.</title>
        <authorList>
            <person name="Colbourne J.K."/>
            <person name="Pfrender M.E."/>
            <person name="Gilbert D."/>
            <person name="Thomas W.K."/>
            <person name="Tucker A."/>
            <person name="Oakley T.H."/>
            <person name="Tokishita S."/>
            <person name="Aerts A."/>
            <person name="Arnold G.J."/>
            <person name="Basu M.K."/>
            <person name="Bauer D.J."/>
            <person name="Caceres C.E."/>
            <person name="Carmel L."/>
            <person name="Casola C."/>
            <person name="Choi J.H."/>
            <person name="Detter J.C."/>
            <person name="Dong Q."/>
            <person name="Dusheyko S."/>
            <person name="Eads B.D."/>
            <person name="Frohlich T."/>
            <person name="Geiler-Samerotte K.A."/>
            <person name="Gerlach D."/>
            <person name="Hatcher P."/>
            <person name="Jogdeo S."/>
            <person name="Krijgsveld J."/>
            <person name="Kriventseva E.V."/>
            <person name="Kultz D."/>
            <person name="Laforsch C."/>
            <person name="Lindquist E."/>
            <person name="Lopez J."/>
            <person name="Manak J.R."/>
            <person name="Muller J."/>
            <person name="Pangilinan J."/>
            <person name="Patwardhan R.P."/>
            <person name="Pitluck S."/>
            <person name="Pritham E.J."/>
            <person name="Rechtsteiner A."/>
            <person name="Rho M."/>
            <person name="Rogozin I.B."/>
            <person name="Sakarya O."/>
            <person name="Salamov A."/>
            <person name="Schaack S."/>
            <person name="Shapiro H."/>
            <person name="Shiga Y."/>
            <person name="Skalitzky C."/>
            <person name="Smith Z."/>
            <person name="Souvorov A."/>
            <person name="Sung W."/>
            <person name="Tang Z."/>
            <person name="Tsuchiya D."/>
            <person name="Tu H."/>
            <person name="Vos H."/>
            <person name="Wang M."/>
            <person name="Wolf Y.I."/>
            <person name="Yamagata H."/>
            <person name="Yamada T."/>
            <person name="Ye Y."/>
            <person name="Shaw J.R."/>
            <person name="Andrews J."/>
            <person name="Crease T.J."/>
            <person name="Tang H."/>
            <person name="Lucas S.M."/>
            <person name="Robertson H.M."/>
            <person name="Bork P."/>
            <person name="Koonin E.V."/>
            <person name="Zdobnov E.M."/>
            <person name="Grigoriev I.V."/>
            <person name="Lynch M."/>
            <person name="Boore J.L."/>
        </authorList>
    </citation>
    <scope>NUCLEOTIDE SEQUENCE [LARGE SCALE GENOMIC DNA]</scope>
</reference>
<sequence>MDETKFLRMIELATSVSKNRHSTISARMEPLNKGYKLTLVFNLVWASDNSIDIKGIPVFVTALNETKTTLAAWLNPNPLIDLQLTEKDNRHGCDSSESYAFEHFRLSNETSSKDVLFFVLEEKYGENDLTFSGLRGKIKSYPDRITKQHTPIIKLAQRLQAVGCDSDLKVKILSAYTKKVEELIAKANTRLMPVPDETKERFIYLTRCADAENFSS</sequence>
<dbReference type="EMBL" id="GL733086">
    <property type="protein sequence ID" value="EFX63400.1"/>
    <property type="molecule type" value="Genomic_DNA"/>
</dbReference>
<organism evidence="2 3">
    <name type="scientific">Daphnia pulex</name>
    <name type="common">Water flea</name>
    <dbReference type="NCBI Taxonomy" id="6669"/>
    <lineage>
        <taxon>Eukaryota</taxon>
        <taxon>Metazoa</taxon>
        <taxon>Ecdysozoa</taxon>
        <taxon>Arthropoda</taxon>
        <taxon>Crustacea</taxon>
        <taxon>Branchiopoda</taxon>
        <taxon>Diplostraca</taxon>
        <taxon>Cladocera</taxon>
        <taxon>Anomopoda</taxon>
        <taxon>Daphniidae</taxon>
        <taxon>Daphnia</taxon>
    </lineage>
</organism>